<organism evidence="2 3">
    <name type="scientific">Rhizobium leguminosarum</name>
    <dbReference type="NCBI Taxonomy" id="384"/>
    <lineage>
        <taxon>Bacteria</taxon>
        <taxon>Pseudomonadati</taxon>
        <taxon>Pseudomonadota</taxon>
        <taxon>Alphaproteobacteria</taxon>
        <taxon>Hyphomicrobiales</taxon>
        <taxon>Rhizobiaceae</taxon>
        <taxon>Rhizobium/Agrobacterium group</taxon>
        <taxon>Rhizobium</taxon>
    </lineage>
</organism>
<evidence type="ECO:0000313" key="3">
    <source>
        <dbReference type="Proteomes" id="UP000471409"/>
    </source>
</evidence>
<dbReference type="EMBL" id="WXXP01000094">
    <property type="protein sequence ID" value="NEK54927.1"/>
    <property type="molecule type" value="Genomic_DNA"/>
</dbReference>
<proteinExistence type="predicted"/>
<sequence>KKVKYYSDRVLKRIFDNQSGALPEPEPLHLATTYVQAPATLLVAAESLPDEAKLEDAVQAALPDFDEVPVEDQAFSDFPGGGGVGSDAGGEYADVEHAHDVYEPDRVRDDQLSEEESQALAAQRELLDRIIDLQSGRMLGNR</sequence>
<reference evidence="2 3" key="1">
    <citation type="submission" date="2020-01" db="EMBL/GenBank/DDBJ databases">
        <title>Rhizobium genotypes associated with high levels of biological nitrogen fixation by grain legumes in a temperate-maritime cropping system.</title>
        <authorList>
            <person name="Maluk M."/>
            <person name="Francesc Ferrando Molina F."/>
            <person name="Lopez Del Egido L."/>
            <person name="Lafos M."/>
            <person name="Langarica-Fuentes A."/>
            <person name="Gebre Yohannes G."/>
            <person name="Young M.W."/>
            <person name="Martin P."/>
            <person name="Gantlett R."/>
            <person name="Kenicer G."/>
            <person name="Hawes C."/>
            <person name="Begg G.S."/>
            <person name="Quilliam R.S."/>
            <person name="Squire G.R."/>
            <person name="Poole P.S."/>
            <person name="Young P.W."/>
            <person name="Iannetta P.M."/>
            <person name="James E.K."/>
        </authorList>
    </citation>
    <scope>NUCLEOTIDE SEQUENCE [LARGE SCALE GENOMIC DNA]</scope>
    <source>
        <strain evidence="2 3">JHI944</strain>
    </source>
</reference>
<feature type="region of interest" description="Disordered" evidence="1">
    <location>
        <begin position="71"/>
        <end position="119"/>
    </location>
</feature>
<protein>
    <submittedName>
        <fullName evidence="2">Type IV secretion system protein VirD4</fullName>
    </submittedName>
</protein>
<gene>
    <name evidence="2" type="ORF">GUK36_37385</name>
</gene>
<feature type="non-terminal residue" evidence="2">
    <location>
        <position position="1"/>
    </location>
</feature>
<dbReference type="AlphaFoldDB" id="A0A6P0DRC7"/>
<accession>A0A6P0DRC7</accession>
<evidence type="ECO:0000256" key="1">
    <source>
        <dbReference type="SAM" id="MobiDB-lite"/>
    </source>
</evidence>
<dbReference type="Proteomes" id="UP000471409">
    <property type="component" value="Unassembled WGS sequence"/>
</dbReference>
<comment type="caution">
    <text evidence="2">The sequence shown here is derived from an EMBL/GenBank/DDBJ whole genome shotgun (WGS) entry which is preliminary data.</text>
</comment>
<evidence type="ECO:0000313" key="2">
    <source>
        <dbReference type="EMBL" id="NEK54927.1"/>
    </source>
</evidence>
<feature type="compositionally biased region" description="Gly residues" evidence="1">
    <location>
        <begin position="79"/>
        <end position="88"/>
    </location>
</feature>
<name>A0A6P0DRC7_RHILE</name>
<feature type="compositionally biased region" description="Basic and acidic residues" evidence="1">
    <location>
        <begin position="94"/>
        <end position="111"/>
    </location>
</feature>